<protein>
    <submittedName>
        <fullName evidence="1">Uncharacterized protein</fullName>
    </submittedName>
</protein>
<reference evidence="1" key="1">
    <citation type="submission" date="2020-04" db="EMBL/GenBank/DDBJ databases">
        <authorList>
            <person name="Chiriac C."/>
            <person name="Salcher M."/>
            <person name="Ghai R."/>
            <person name="Kavagutti S V."/>
        </authorList>
    </citation>
    <scope>NUCLEOTIDE SEQUENCE</scope>
</reference>
<accession>A0A6J5MQ26</accession>
<proteinExistence type="predicted"/>
<dbReference type="EMBL" id="LR797116">
    <property type="protein sequence ID" value="CAB4187846.1"/>
    <property type="molecule type" value="Genomic_DNA"/>
</dbReference>
<dbReference type="EMBL" id="LR796968">
    <property type="protein sequence ID" value="CAB4178496.1"/>
    <property type="molecule type" value="Genomic_DNA"/>
</dbReference>
<organism evidence="1">
    <name type="scientific">uncultured Caudovirales phage</name>
    <dbReference type="NCBI Taxonomy" id="2100421"/>
    <lineage>
        <taxon>Viruses</taxon>
        <taxon>Duplodnaviria</taxon>
        <taxon>Heunggongvirae</taxon>
        <taxon>Uroviricota</taxon>
        <taxon>Caudoviricetes</taxon>
        <taxon>Peduoviridae</taxon>
        <taxon>Maltschvirus</taxon>
        <taxon>Maltschvirus maltsch</taxon>
    </lineage>
</organism>
<sequence>MALISTGKYLKSDSLTEEGSVHKVLSCTEEQLKADDGGMERKWILNLSGLKPLILNATNTRRCVAAFGTAETDDWAGQEIIVYCDPTIEYGGKVIGGVRLRPVPKKQNAKAKSAGDDSITF</sequence>
<evidence type="ECO:0000313" key="2">
    <source>
        <dbReference type="EMBL" id="CAB4178496.1"/>
    </source>
</evidence>
<name>A0A6J5MQ26_9CAUD</name>
<evidence type="ECO:0000313" key="4">
    <source>
        <dbReference type="EMBL" id="CAB4219605.1"/>
    </source>
</evidence>
<dbReference type="EMBL" id="LR796490">
    <property type="protein sequence ID" value="CAB4147150.1"/>
    <property type="molecule type" value="Genomic_DNA"/>
</dbReference>
<dbReference type="EMBL" id="LR797483">
    <property type="protein sequence ID" value="CAB4219605.1"/>
    <property type="molecule type" value="Genomic_DNA"/>
</dbReference>
<evidence type="ECO:0000313" key="3">
    <source>
        <dbReference type="EMBL" id="CAB4187846.1"/>
    </source>
</evidence>
<gene>
    <name evidence="2" type="ORF">UFOVP1017_15</name>
    <name evidence="3" type="ORF">UFOVP1168_15</name>
    <name evidence="4" type="ORF">UFOVP1617_38</name>
    <name evidence="1" type="ORF">UFOVP511_15</name>
</gene>
<evidence type="ECO:0000313" key="1">
    <source>
        <dbReference type="EMBL" id="CAB4147150.1"/>
    </source>
</evidence>